<dbReference type="Gene3D" id="3.40.50.300">
    <property type="entry name" value="P-loop containing nucleotide triphosphate hydrolases"/>
    <property type="match status" value="1"/>
</dbReference>
<evidence type="ECO:0000256" key="1">
    <source>
        <dbReference type="ARBA" id="ARBA00005771"/>
    </source>
</evidence>
<dbReference type="EC" id="2.8.2.1" evidence="4"/>
<proteinExistence type="inferred from homology"/>
<dbReference type="PANTHER" id="PTHR11783">
    <property type="entry name" value="SULFOTRANSFERASE SULT"/>
    <property type="match status" value="1"/>
</dbReference>
<gene>
    <name evidence="4" type="ORF">GGQ59_001185</name>
</gene>
<dbReference type="InterPro" id="IPR000863">
    <property type="entry name" value="Sulfotransferase_dom"/>
</dbReference>
<reference evidence="4 5" key="1">
    <citation type="submission" date="2020-08" db="EMBL/GenBank/DDBJ databases">
        <title>Genomic Encyclopedia of Type Strains, Phase IV (KMG-IV): sequencing the most valuable type-strain genomes for metagenomic binning, comparative biology and taxonomic classification.</title>
        <authorList>
            <person name="Goeker M."/>
        </authorList>
    </citation>
    <scope>NUCLEOTIDE SEQUENCE [LARGE SCALE GENOMIC DNA]</scope>
    <source>
        <strain evidence="4 5">DSM 102850</strain>
    </source>
</reference>
<dbReference type="SUPFAM" id="SSF52540">
    <property type="entry name" value="P-loop containing nucleoside triphosphate hydrolases"/>
    <property type="match status" value="1"/>
</dbReference>
<dbReference type="GO" id="GO:0004062">
    <property type="term" value="F:aryl sulfotransferase activity"/>
    <property type="evidence" value="ECO:0007669"/>
    <property type="project" value="UniProtKB-EC"/>
</dbReference>
<accession>A0A840I311</accession>
<evidence type="ECO:0000313" key="5">
    <source>
        <dbReference type="Proteomes" id="UP000563524"/>
    </source>
</evidence>
<comment type="similarity">
    <text evidence="1">Belongs to the sulfotransferase 1 family.</text>
</comment>
<dbReference type="InterPro" id="IPR027417">
    <property type="entry name" value="P-loop_NTPase"/>
</dbReference>
<dbReference type="RefSeq" id="WP_183816853.1">
    <property type="nucleotide sequence ID" value="NZ_JACHOB010000002.1"/>
</dbReference>
<evidence type="ECO:0000256" key="2">
    <source>
        <dbReference type="ARBA" id="ARBA00022679"/>
    </source>
</evidence>
<dbReference type="Proteomes" id="UP000563524">
    <property type="component" value="Unassembled WGS sequence"/>
</dbReference>
<name>A0A840I311_9PROT</name>
<keyword evidence="2 4" id="KW-0808">Transferase</keyword>
<evidence type="ECO:0000313" key="4">
    <source>
        <dbReference type="EMBL" id="MBB4658671.1"/>
    </source>
</evidence>
<dbReference type="Pfam" id="PF00685">
    <property type="entry name" value="Sulfotransfer_1"/>
    <property type="match status" value="1"/>
</dbReference>
<dbReference type="AlphaFoldDB" id="A0A840I311"/>
<protein>
    <submittedName>
        <fullName evidence="4">Aryl sulfotransferase</fullName>
        <ecNumber evidence="4">2.8.2.1</ecNumber>
    </submittedName>
</protein>
<dbReference type="EMBL" id="JACHOB010000002">
    <property type="protein sequence ID" value="MBB4658671.1"/>
    <property type="molecule type" value="Genomic_DNA"/>
</dbReference>
<evidence type="ECO:0000259" key="3">
    <source>
        <dbReference type="Pfam" id="PF00685"/>
    </source>
</evidence>
<comment type="caution">
    <text evidence="4">The sequence shown here is derived from an EMBL/GenBank/DDBJ whole genome shotgun (WGS) entry which is preliminary data.</text>
</comment>
<sequence>MAETHVWPRKTRELQNHHMDSTIWNRFAFRPDDVIVATYAKSGTTWTQQIVGQVLFRGDPDICVPELSPWVDMRLPLEAEKMALLGAQAHRRFLKTYLPLDAFVFRPELKHIYIARDGRDVAWSLHNHCTNFRPEFYGIINGLPDRVGPAFEPVEDDVHDFYRHWFENDGGQFWSLWENVRSWWSVRDYPNVLMLHFNDLKRDLPGAVERIAAFLEVELTGEERARVIEHSTFKWMKTNAEKVVPLGGSVWEGGASTFINKGTNGRWQTTLTAEEVAAYDAKALAELGPECARWLAEGDVTGAGSLSSAA</sequence>
<feature type="domain" description="Sulfotransferase" evidence="3">
    <location>
        <begin position="31"/>
        <end position="280"/>
    </location>
</feature>
<organism evidence="4 5">
    <name type="scientific">Parvularcula dongshanensis</name>
    <dbReference type="NCBI Taxonomy" id="1173995"/>
    <lineage>
        <taxon>Bacteria</taxon>
        <taxon>Pseudomonadati</taxon>
        <taxon>Pseudomonadota</taxon>
        <taxon>Alphaproteobacteria</taxon>
        <taxon>Parvularculales</taxon>
        <taxon>Parvularculaceae</taxon>
        <taxon>Parvularcula</taxon>
    </lineage>
</organism>
<keyword evidence="5" id="KW-1185">Reference proteome</keyword>